<dbReference type="Proteomes" id="UP001383192">
    <property type="component" value="Unassembled WGS sequence"/>
</dbReference>
<sequence length="395" mass="42726">MIPISQPETSPAHEDLLLLVFIHGFKGDDNTFAQFPTRLQHILQESVPDCAVEAVVFPAYEFRLAENWQNEAVVRFADWLTTITVQKEVTYGGAGKANIVLCGHSMGGLLAADTILEFIKSRPDAQAPLWPKIIACIAFDTPYFGLHPYVFKNSATKAAEYAEAAKTVGSAILGSFAGFGAGKATTSESNKQPAGLLPAPAQAQSGWSKWAPAAYAVGGALFAGAAAGGAYYKRADLGIGYSWATDHLKYVGNLWNEDALKRRVESLIEADEKEGICFRNFYTFLPAVPLVHNLDRTFIIVHKGNPKIQSRFLRAENNIAPDEVEAHTGMFAANTNDGYYKLGLETARLIREALAARRGLISGPQKSPAPDPASPAETKTADEVAENKQPEPSQS</sequence>
<feature type="compositionally biased region" description="Basic and acidic residues" evidence="1">
    <location>
        <begin position="379"/>
        <end position="389"/>
    </location>
</feature>
<evidence type="ECO:0000313" key="3">
    <source>
        <dbReference type="EMBL" id="KAK7060481.1"/>
    </source>
</evidence>
<keyword evidence="4" id="KW-1185">Reference proteome</keyword>
<dbReference type="Pfam" id="PF12697">
    <property type="entry name" value="Abhydrolase_6"/>
    <property type="match status" value="1"/>
</dbReference>
<feature type="domain" description="AB hydrolase-1" evidence="2">
    <location>
        <begin position="19"/>
        <end position="215"/>
    </location>
</feature>
<dbReference type="InterPro" id="IPR029058">
    <property type="entry name" value="AB_hydrolase_fold"/>
</dbReference>
<dbReference type="InterPro" id="IPR000073">
    <property type="entry name" value="AB_hydrolase_1"/>
</dbReference>
<comment type="caution">
    <text evidence="3">The sequence shown here is derived from an EMBL/GenBank/DDBJ whole genome shotgun (WGS) entry which is preliminary data.</text>
</comment>
<dbReference type="SUPFAM" id="SSF53474">
    <property type="entry name" value="alpha/beta-Hydrolases"/>
    <property type="match status" value="1"/>
</dbReference>
<feature type="region of interest" description="Disordered" evidence="1">
    <location>
        <begin position="361"/>
        <end position="395"/>
    </location>
</feature>
<dbReference type="Gene3D" id="3.40.50.1820">
    <property type="entry name" value="alpha/beta hydrolase"/>
    <property type="match status" value="1"/>
</dbReference>
<dbReference type="EMBL" id="JAYKXP010000003">
    <property type="protein sequence ID" value="KAK7060481.1"/>
    <property type="molecule type" value="Genomic_DNA"/>
</dbReference>
<reference evidence="3 4" key="1">
    <citation type="submission" date="2024-01" db="EMBL/GenBank/DDBJ databases">
        <title>A draft genome for a cacao thread blight-causing isolate of Paramarasmius palmivorus.</title>
        <authorList>
            <person name="Baruah I.K."/>
            <person name="Bukari Y."/>
            <person name="Amoako-Attah I."/>
            <person name="Meinhardt L.W."/>
            <person name="Bailey B.A."/>
            <person name="Cohen S.P."/>
        </authorList>
    </citation>
    <scope>NUCLEOTIDE SEQUENCE [LARGE SCALE GENOMIC DNA]</scope>
    <source>
        <strain evidence="3 4">GH-12</strain>
    </source>
</reference>
<dbReference type="PANTHER" id="PTHR47842">
    <property type="entry name" value="EXPRESSED PROTEIN"/>
    <property type="match status" value="1"/>
</dbReference>
<evidence type="ECO:0000313" key="4">
    <source>
        <dbReference type="Proteomes" id="UP001383192"/>
    </source>
</evidence>
<accession>A0AAW0E993</accession>
<gene>
    <name evidence="3" type="ORF">VNI00_001246</name>
</gene>
<protein>
    <recommendedName>
        <fullName evidence="2">AB hydrolase-1 domain-containing protein</fullName>
    </recommendedName>
</protein>
<dbReference type="AlphaFoldDB" id="A0AAW0E993"/>
<evidence type="ECO:0000256" key="1">
    <source>
        <dbReference type="SAM" id="MobiDB-lite"/>
    </source>
</evidence>
<organism evidence="3 4">
    <name type="scientific">Paramarasmius palmivorus</name>
    <dbReference type="NCBI Taxonomy" id="297713"/>
    <lineage>
        <taxon>Eukaryota</taxon>
        <taxon>Fungi</taxon>
        <taxon>Dikarya</taxon>
        <taxon>Basidiomycota</taxon>
        <taxon>Agaricomycotina</taxon>
        <taxon>Agaricomycetes</taxon>
        <taxon>Agaricomycetidae</taxon>
        <taxon>Agaricales</taxon>
        <taxon>Marasmiineae</taxon>
        <taxon>Marasmiaceae</taxon>
        <taxon>Paramarasmius</taxon>
    </lineage>
</organism>
<proteinExistence type="predicted"/>
<evidence type="ECO:0000259" key="2">
    <source>
        <dbReference type="Pfam" id="PF12697"/>
    </source>
</evidence>
<dbReference type="PANTHER" id="PTHR47842:SF1">
    <property type="entry name" value="DUF676 DOMAIN-CONTAINING PROTEIN"/>
    <property type="match status" value="1"/>
</dbReference>
<name>A0AAW0E993_9AGAR</name>